<proteinExistence type="predicted"/>
<organism evidence="1">
    <name type="scientific">candidate division WOR-3 bacterium</name>
    <dbReference type="NCBI Taxonomy" id="2052148"/>
    <lineage>
        <taxon>Bacteria</taxon>
        <taxon>Bacteria division WOR-3</taxon>
    </lineage>
</organism>
<gene>
    <name evidence="1" type="ORF">ENW73_05910</name>
</gene>
<protein>
    <recommendedName>
        <fullName evidence="2">Zinc-finger domain-containing protein</fullName>
    </recommendedName>
</protein>
<name>A0A7C6EGD8_UNCW3</name>
<accession>A0A7C6EGD8</accession>
<sequence>MTKINPSPPKKPKREEMAKSECLEFINILTEFIDADLTENRLIAMRSHLSTCLKCTKIYRDLRILIQLCHNETVEEPETCSWQLWQVLEKKFRAKKL</sequence>
<evidence type="ECO:0008006" key="2">
    <source>
        <dbReference type="Google" id="ProtNLM"/>
    </source>
</evidence>
<dbReference type="EMBL" id="DTLI01000142">
    <property type="protein sequence ID" value="HHS52383.1"/>
    <property type="molecule type" value="Genomic_DNA"/>
</dbReference>
<comment type="caution">
    <text evidence="1">The sequence shown here is derived from an EMBL/GenBank/DDBJ whole genome shotgun (WGS) entry which is preliminary data.</text>
</comment>
<reference evidence="1" key="1">
    <citation type="journal article" date="2020" name="mSystems">
        <title>Genome- and Community-Level Interaction Insights into Carbon Utilization and Element Cycling Functions of Hydrothermarchaeota in Hydrothermal Sediment.</title>
        <authorList>
            <person name="Zhou Z."/>
            <person name="Liu Y."/>
            <person name="Xu W."/>
            <person name="Pan J."/>
            <person name="Luo Z.H."/>
            <person name="Li M."/>
        </authorList>
    </citation>
    <scope>NUCLEOTIDE SEQUENCE [LARGE SCALE GENOMIC DNA]</scope>
    <source>
        <strain evidence="1">SpSt-876</strain>
    </source>
</reference>
<evidence type="ECO:0000313" key="1">
    <source>
        <dbReference type="EMBL" id="HHS52383.1"/>
    </source>
</evidence>
<dbReference type="AlphaFoldDB" id="A0A7C6EGD8"/>